<dbReference type="SUPFAM" id="SSF54695">
    <property type="entry name" value="POZ domain"/>
    <property type="match status" value="1"/>
</dbReference>
<accession>A0AAV9VC86</accession>
<dbReference type="PANTHER" id="PTHR47843">
    <property type="entry name" value="BTB DOMAIN-CONTAINING PROTEIN-RELATED"/>
    <property type="match status" value="1"/>
</dbReference>
<dbReference type="InterPro" id="IPR011333">
    <property type="entry name" value="SKP1/BTB/POZ_sf"/>
</dbReference>
<evidence type="ECO:0000256" key="1">
    <source>
        <dbReference type="SAM" id="Coils"/>
    </source>
</evidence>
<dbReference type="PANTHER" id="PTHR47843:SF5">
    <property type="entry name" value="BTB_POZ DOMAIN PROTEIN"/>
    <property type="match status" value="1"/>
</dbReference>
<evidence type="ECO:0000313" key="4">
    <source>
        <dbReference type="Proteomes" id="UP001373714"/>
    </source>
</evidence>
<feature type="compositionally biased region" description="Acidic residues" evidence="2">
    <location>
        <begin position="195"/>
        <end position="207"/>
    </location>
</feature>
<dbReference type="Proteomes" id="UP001373714">
    <property type="component" value="Unassembled WGS sequence"/>
</dbReference>
<dbReference type="CDD" id="cd18186">
    <property type="entry name" value="BTB_POZ_ZBTB_KLHL-like"/>
    <property type="match status" value="1"/>
</dbReference>
<organism evidence="3 4">
    <name type="scientific">Orbilia blumenaviensis</name>
    <dbReference type="NCBI Taxonomy" id="1796055"/>
    <lineage>
        <taxon>Eukaryota</taxon>
        <taxon>Fungi</taxon>
        <taxon>Dikarya</taxon>
        <taxon>Ascomycota</taxon>
        <taxon>Pezizomycotina</taxon>
        <taxon>Orbiliomycetes</taxon>
        <taxon>Orbiliales</taxon>
        <taxon>Orbiliaceae</taxon>
        <taxon>Orbilia</taxon>
    </lineage>
</organism>
<dbReference type="Gene3D" id="3.30.710.10">
    <property type="entry name" value="Potassium Channel Kv1.1, Chain A"/>
    <property type="match status" value="1"/>
</dbReference>
<feature type="coiled-coil region" evidence="1">
    <location>
        <begin position="248"/>
        <end position="279"/>
    </location>
</feature>
<dbReference type="EMBL" id="JAVHNS010000004">
    <property type="protein sequence ID" value="KAK6358789.1"/>
    <property type="molecule type" value="Genomic_DNA"/>
</dbReference>
<proteinExistence type="predicted"/>
<evidence type="ECO:0000256" key="2">
    <source>
        <dbReference type="SAM" id="MobiDB-lite"/>
    </source>
</evidence>
<evidence type="ECO:0000313" key="3">
    <source>
        <dbReference type="EMBL" id="KAK6358789.1"/>
    </source>
</evidence>
<sequence>MSSNTESCQISHGRVCLRVGPPDLAIRCGNRIFKVHQEQVLGKPGILDAVRYEGITDGCATIVAHDIEPTVLSCMIDYFYTGDFDETGENPRVPSTNCLEGGDGIQADSPFKSPSGSACAERNKRLAAVYTMAQKYRINDLKEVVKKKFACDGKLSEYLTAIVKDNSITAAAAADMGQTLHAKLEKVALTTVDSPETDGNGDEEITNSEETTTKSSNSSKPLEEEKVNNPTNTPVIPDTFAATALCSMEALNENLINEVDSLRTANDQQAKEIADQKSQLLILNHEKRQAELSRDTAMERLDGLMKVLNETKRCKNTGCQTSLNVSVQENEVRTGGNITIRCGSCNARQR</sequence>
<comment type="caution">
    <text evidence="3">The sequence shown here is derived from an EMBL/GenBank/DDBJ whole genome shotgun (WGS) entry which is preliminary data.</text>
</comment>
<gene>
    <name evidence="3" type="ORF">TWF730_008108</name>
</gene>
<evidence type="ECO:0008006" key="5">
    <source>
        <dbReference type="Google" id="ProtNLM"/>
    </source>
</evidence>
<keyword evidence="4" id="KW-1185">Reference proteome</keyword>
<reference evidence="3 4" key="1">
    <citation type="submission" date="2019-10" db="EMBL/GenBank/DDBJ databases">
        <authorList>
            <person name="Palmer J.M."/>
        </authorList>
    </citation>
    <scope>NUCLEOTIDE SEQUENCE [LARGE SCALE GENOMIC DNA]</scope>
    <source>
        <strain evidence="3 4">TWF730</strain>
    </source>
</reference>
<protein>
    <recommendedName>
        <fullName evidence="5">BTB domain-containing protein</fullName>
    </recommendedName>
</protein>
<feature type="region of interest" description="Disordered" evidence="2">
    <location>
        <begin position="191"/>
        <end position="235"/>
    </location>
</feature>
<feature type="compositionally biased region" description="Low complexity" evidence="2">
    <location>
        <begin position="208"/>
        <end position="220"/>
    </location>
</feature>
<keyword evidence="1" id="KW-0175">Coiled coil</keyword>
<dbReference type="AlphaFoldDB" id="A0AAV9VC86"/>
<name>A0AAV9VC86_9PEZI</name>